<feature type="transmembrane region" description="Helical" evidence="1">
    <location>
        <begin position="331"/>
        <end position="351"/>
    </location>
</feature>
<keyword evidence="1" id="KW-1133">Transmembrane helix</keyword>
<feature type="transmembrane region" description="Helical" evidence="1">
    <location>
        <begin position="98"/>
        <end position="117"/>
    </location>
</feature>
<feature type="transmembrane region" description="Helical" evidence="1">
    <location>
        <begin position="161"/>
        <end position="182"/>
    </location>
</feature>
<accession>A0A937D2B2</accession>
<protein>
    <recommendedName>
        <fullName evidence="4">O-antigen ligase domain-containing protein</fullName>
    </recommendedName>
</protein>
<feature type="transmembrane region" description="Helical" evidence="1">
    <location>
        <begin position="42"/>
        <end position="60"/>
    </location>
</feature>
<organism evidence="2 3">
    <name type="scientific">Ramlibacter aurantiacus</name>
    <dbReference type="NCBI Taxonomy" id="2801330"/>
    <lineage>
        <taxon>Bacteria</taxon>
        <taxon>Pseudomonadati</taxon>
        <taxon>Pseudomonadota</taxon>
        <taxon>Betaproteobacteria</taxon>
        <taxon>Burkholderiales</taxon>
        <taxon>Comamonadaceae</taxon>
        <taxon>Ramlibacter</taxon>
    </lineage>
</organism>
<dbReference type="RefSeq" id="WP_201682589.1">
    <property type="nucleotide sequence ID" value="NZ_JAEQNA010000001.1"/>
</dbReference>
<keyword evidence="1" id="KW-0812">Transmembrane</keyword>
<evidence type="ECO:0000313" key="2">
    <source>
        <dbReference type="EMBL" id="MBL0419570.1"/>
    </source>
</evidence>
<reference evidence="2" key="1">
    <citation type="submission" date="2021-01" db="EMBL/GenBank/DDBJ databases">
        <title>Ramlibacter sp. strain AW1 16S ribosomal RNA gene Genome sequencing and assembly.</title>
        <authorList>
            <person name="Kang M."/>
        </authorList>
    </citation>
    <scope>NUCLEOTIDE SEQUENCE</scope>
    <source>
        <strain evidence="2">AW1</strain>
    </source>
</reference>
<evidence type="ECO:0000313" key="3">
    <source>
        <dbReference type="Proteomes" id="UP000613011"/>
    </source>
</evidence>
<dbReference type="Proteomes" id="UP000613011">
    <property type="component" value="Unassembled WGS sequence"/>
</dbReference>
<feature type="transmembrane region" description="Helical" evidence="1">
    <location>
        <begin position="219"/>
        <end position="237"/>
    </location>
</feature>
<feature type="transmembrane region" description="Helical" evidence="1">
    <location>
        <begin position="194"/>
        <end position="213"/>
    </location>
</feature>
<keyword evidence="1" id="KW-0472">Membrane</keyword>
<feature type="transmembrane region" description="Helical" evidence="1">
    <location>
        <begin position="363"/>
        <end position="396"/>
    </location>
</feature>
<name>A0A937D2B2_9BURK</name>
<proteinExistence type="predicted"/>
<keyword evidence="3" id="KW-1185">Reference proteome</keyword>
<gene>
    <name evidence="2" type="ORF">JI739_04325</name>
</gene>
<dbReference type="EMBL" id="JAEQNA010000001">
    <property type="protein sequence ID" value="MBL0419570.1"/>
    <property type="molecule type" value="Genomic_DNA"/>
</dbReference>
<feature type="transmembrane region" description="Helical" evidence="1">
    <location>
        <begin position="244"/>
        <end position="262"/>
    </location>
</feature>
<dbReference type="AlphaFoldDB" id="A0A937D2B2"/>
<sequence>MTHTRIPLSLIALAIVWLIAVQIGTNIRIDAGESVGTLLDRAPFYVSIAVGVLLLAHQPAAMIRWKVLIASTLFFLHLFAVLMLTSDVPLRSFLIPNYGIVSWMLLGMASHVAVLTLERRIESDGPRSMWPLVIWLPTLSLAFLIWGLRAFTDNPGRVDSYQFPAANLIVLLLLGLLALDRWSRAWEARRGRRSSALPALTFLALGTASSYFVSRMDSTAIVAVWSGLALVLIWRFGISQGWTATFLFAAVGIATALMFPAADLLQTFFAETRFDQLRSGSSILELSSLTSRLDILPSFAEQFSVSPWFGHMQAELVSGAGVGNWVHSLPLAALTHTGLVGATLLFAASFFACEPGRRSKGELFPVLMFGLVLLMASAIAFFTWVPFWFMLGYLAIRASPRRGTVPGAPGLLGNHHGR</sequence>
<evidence type="ECO:0000256" key="1">
    <source>
        <dbReference type="SAM" id="Phobius"/>
    </source>
</evidence>
<feature type="transmembrane region" description="Helical" evidence="1">
    <location>
        <begin position="67"/>
        <end position="86"/>
    </location>
</feature>
<evidence type="ECO:0008006" key="4">
    <source>
        <dbReference type="Google" id="ProtNLM"/>
    </source>
</evidence>
<feature type="transmembrane region" description="Helical" evidence="1">
    <location>
        <begin position="129"/>
        <end position="149"/>
    </location>
</feature>
<comment type="caution">
    <text evidence="2">The sequence shown here is derived from an EMBL/GenBank/DDBJ whole genome shotgun (WGS) entry which is preliminary data.</text>
</comment>